<evidence type="ECO:0000256" key="6">
    <source>
        <dbReference type="PIRSR" id="PIRSR005536-1"/>
    </source>
</evidence>
<dbReference type="Gene3D" id="2.60.40.1180">
    <property type="entry name" value="Golgi alpha-mannosidase II"/>
    <property type="match status" value="1"/>
</dbReference>
<feature type="binding site" evidence="7">
    <location>
        <position position="548"/>
    </location>
    <ligand>
        <name>substrate</name>
    </ligand>
</feature>
<evidence type="ECO:0000259" key="8">
    <source>
        <dbReference type="Pfam" id="PF16874"/>
    </source>
</evidence>
<dbReference type="GO" id="GO:0004557">
    <property type="term" value="F:alpha-galactosidase activity"/>
    <property type="evidence" value="ECO:0007669"/>
    <property type="project" value="UniProtKB-UniRule"/>
</dbReference>
<feature type="binding site" evidence="7">
    <location>
        <position position="526"/>
    </location>
    <ligand>
        <name>substrate</name>
    </ligand>
</feature>
<sequence>MIKYSEKSREFYLGNEHISYIIGILQNGHLGQYYFGKKVRYREDFSHLFEKIGGEPAITPSTDGKGFSLDMIKQEYPSYGTGDYREPAFAVLQENGSRIVDFKYKSHSIKNEKKKLTGLPAVYANEDDKVETLEIILEDEVIDAELILSYSIFEKYSAIMRNVKIINKGNQKLNIEKIMSASLDLPDSEYILTQLSGAWGRERYVTEREIKRGITVIDSKRGTSSALNNPFISLKRKNTTETSGEIIGLNLIYSGNFSTTVEVDQYDVTRVNIGINHFDFNWLLEPGQEFQSPGAVLVYSDEGINGMSLTFHNLYKNNLIRGKYKNKAKPVLLNNWEGTYFNFNEEKILKIAEDAKKLGVELFVLDDGWFGTRNDDFQGLGDWEPNLEKLPHGIKGLAEKVNQMGMKFGLWFEPEMVNKNSDLYRKHPDWIISTPDRFETPGRHQHTLDLSRKEVADYVYESVARNLRESNIEYVKWDMNRCMTEIYSKGRCACRQKETAHRYILGLYSVLEKITQEFPDVLFESCASGGNRYDPGMLYYMPQTWTSDNTDAVDRLKIQYGTSMVYPVPSMGAHVSITPNHQTSRNTSLDIRGNVAMFGTFGYEMDPKDLSEEEKEKVKKQIEEFKNYRELIAEGDFYRIKSPFEGNDTVWMMVSKDKKEALVGYYRKSVEVNGGFKRVRLTGLNENLDYTVNKKNKGTLNKVGGDELMNVGLFIGEANTEHRDMQGDYYTELYYLKAE</sequence>
<dbReference type="Pfam" id="PF02065">
    <property type="entry name" value="Melibiase"/>
    <property type="match status" value="1"/>
</dbReference>
<dbReference type="EMBL" id="ADAD01000041">
    <property type="protein sequence ID" value="EEY35761.1"/>
    <property type="molecule type" value="Genomic_DNA"/>
</dbReference>
<evidence type="ECO:0000256" key="7">
    <source>
        <dbReference type="PIRSR" id="PIRSR005536-2"/>
    </source>
</evidence>
<dbReference type="Pfam" id="PF16875">
    <property type="entry name" value="Glyco_hydro_36N"/>
    <property type="match status" value="1"/>
</dbReference>
<feature type="binding site" evidence="7">
    <location>
        <begin position="476"/>
        <end position="480"/>
    </location>
    <ligand>
        <name>substrate</name>
    </ligand>
</feature>
<dbReference type="Gene3D" id="3.20.20.70">
    <property type="entry name" value="Aldolase class I"/>
    <property type="match status" value="1"/>
</dbReference>
<dbReference type="PIRSF" id="PIRSF005536">
    <property type="entry name" value="Agal"/>
    <property type="match status" value="1"/>
</dbReference>
<dbReference type="eggNOG" id="COG3345">
    <property type="taxonomic scope" value="Bacteria"/>
</dbReference>
<dbReference type="RefSeq" id="WP_006806624.1">
    <property type="nucleotide sequence ID" value="NZ_ADAD01000041.1"/>
</dbReference>
<feature type="domain" description="Glycosyl hydrolase family 36 C-terminal" evidence="8">
    <location>
        <begin position="649"/>
        <end position="736"/>
    </location>
</feature>
<dbReference type="Proteomes" id="UP000004226">
    <property type="component" value="Unassembled WGS sequence"/>
</dbReference>
<evidence type="ECO:0000256" key="1">
    <source>
        <dbReference type="ARBA" id="ARBA00001255"/>
    </source>
</evidence>
<evidence type="ECO:0000313" key="10">
    <source>
        <dbReference type="EMBL" id="EEY35761.1"/>
    </source>
</evidence>
<feature type="binding site" evidence="7">
    <location>
        <position position="443"/>
    </location>
    <ligand>
        <name>substrate</name>
    </ligand>
</feature>
<dbReference type="CDD" id="cd14791">
    <property type="entry name" value="GH36"/>
    <property type="match status" value="1"/>
</dbReference>
<comment type="similarity">
    <text evidence="5">Belongs to the glycosyl hydrolase.</text>
</comment>
<dbReference type="PANTHER" id="PTHR43053">
    <property type="entry name" value="GLYCOSIDASE FAMILY 31"/>
    <property type="match status" value="1"/>
</dbReference>
<feature type="active site" description="Proton donor" evidence="6">
    <location>
        <position position="548"/>
    </location>
</feature>
<organism evidence="10 11">
    <name type="scientific">Pseudoleptotrichia goodfellowii F0264</name>
    <dbReference type="NCBI Taxonomy" id="596323"/>
    <lineage>
        <taxon>Bacteria</taxon>
        <taxon>Fusobacteriati</taxon>
        <taxon>Fusobacteriota</taxon>
        <taxon>Fusobacteriia</taxon>
        <taxon>Fusobacteriales</taxon>
        <taxon>Leptotrichiaceae</taxon>
        <taxon>Pseudoleptotrichia</taxon>
    </lineage>
</organism>
<dbReference type="GO" id="GO:0016052">
    <property type="term" value="P:carbohydrate catabolic process"/>
    <property type="evidence" value="ECO:0007669"/>
    <property type="project" value="InterPro"/>
</dbReference>
<feature type="binding site" evidence="7">
    <location>
        <position position="199"/>
    </location>
    <ligand>
        <name>substrate</name>
    </ligand>
</feature>
<dbReference type="InterPro" id="IPR002252">
    <property type="entry name" value="Glyco_hydro_36"/>
</dbReference>
<dbReference type="InterPro" id="IPR017853">
    <property type="entry name" value="GH"/>
</dbReference>
<gene>
    <name evidence="10" type="ORF">HMPREF0554_0801</name>
</gene>
<feature type="domain" description="Glycosyl hydrolase family 36 N-terminal" evidence="9">
    <location>
        <begin position="28"/>
        <end position="285"/>
    </location>
</feature>
<feature type="active site" description="Nucleophile" evidence="6">
    <location>
        <position position="478"/>
    </location>
</feature>
<proteinExistence type="inferred from homology"/>
<keyword evidence="11" id="KW-1185">Reference proteome</keyword>
<dbReference type="AlphaFoldDB" id="D0GJG9"/>
<evidence type="ECO:0000259" key="9">
    <source>
        <dbReference type="Pfam" id="PF16875"/>
    </source>
</evidence>
<evidence type="ECO:0000313" key="11">
    <source>
        <dbReference type="Proteomes" id="UP000004226"/>
    </source>
</evidence>
<dbReference type="EC" id="3.2.1.22" evidence="2 5"/>
<dbReference type="InterPro" id="IPR013780">
    <property type="entry name" value="Glyco_hydro_b"/>
</dbReference>
<protein>
    <recommendedName>
        <fullName evidence="2 5">Alpha-galactosidase</fullName>
        <ecNumber evidence="2 5">3.2.1.22</ecNumber>
    </recommendedName>
</protein>
<dbReference type="PROSITE" id="PS00512">
    <property type="entry name" value="ALPHA_GALACTOSIDASE"/>
    <property type="match status" value="1"/>
</dbReference>
<dbReference type="InterPro" id="IPR013785">
    <property type="entry name" value="Aldolase_TIM"/>
</dbReference>
<dbReference type="InterPro" id="IPR050985">
    <property type="entry name" value="Alpha-glycosidase_related"/>
</dbReference>
<dbReference type="InterPro" id="IPR031704">
    <property type="entry name" value="Glyco_hydro_36_N"/>
</dbReference>
<dbReference type="PRINTS" id="PR00743">
    <property type="entry name" value="GLHYDRLASE36"/>
</dbReference>
<dbReference type="Gene3D" id="2.70.98.60">
    <property type="entry name" value="alpha-galactosidase from lactobacil brevis"/>
    <property type="match status" value="1"/>
</dbReference>
<dbReference type="InterPro" id="IPR038417">
    <property type="entry name" value="Alpga-gal_N_sf"/>
</dbReference>
<dbReference type="SUPFAM" id="SSF51445">
    <property type="entry name" value="(Trans)glycosidases"/>
    <property type="match status" value="1"/>
</dbReference>
<name>D0GJG9_9FUSO</name>
<comment type="catalytic activity">
    <reaction evidence="1 5">
        <text>Hydrolysis of terminal, non-reducing alpha-D-galactose residues in alpha-D-galactosides, including galactose oligosaccharides, galactomannans and galactolipids.</text>
        <dbReference type="EC" id="3.2.1.22"/>
    </reaction>
</comment>
<feature type="binding site" evidence="7">
    <location>
        <begin position="366"/>
        <end position="367"/>
    </location>
    <ligand>
        <name>substrate</name>
    </ligand>
</feature>
<dbReference type="Pfam" id="PF16874">
    <property type="entry name" value="Glyco_hydro_36C"/>
    <property type="match status" value="1"/>
</dbReference>
<dbReference type="FunFam" id="3.20.20.70:FF:000118">
    <property type="entry name" value="Alpha-galactosidase"/>
    <property type="match status" value="1"/>
</dbReference>
<keyword evidence="4 5" id="KW-0326">Glycosidase</keyword>
<dbReference type="InterPro" id="IPR031705">
    <property type="entry name" value="Glyco_hydro_36_C"/>
</dbReference>
<comment type="caution">
    <text evidence="10">The sequence shown here is derived from an EMBL/GenBank/DDBJ whole genome shotgun (WGS) entry which is preliminary data.</text>
</comment>
<evidence type="ECO:0000256" key="3">
    <source>
        <dbReference type="ARBA" id="ARBA00022801"/>
    </source>
</evidence>
<reference evidence="10 11" key="1">
    <citation type="submission" date="2009-10" db="EMBL/GenBank/DDBJ databases">
        <authorList>
            <person name="Harkins D.M."/>
            <person name="Madupu R."/>
            <person name="Durkin A.S."/>
            <person name="Torralba M."/>
            <person name="Methe B."/>
            <person name="Sutton G.G."/>
            <person name="Strausberg R.L."/>
            <person name="Nelson K.E."/>
        </authorList>
    </citation>
    <scope>NUCLEOTIDE SEQUENCE [LARGE SCALE GENOMIC DNA]</scope>
    <source>
        <strain evidence="10 11">F0264</strain>
    </source>
</reference>
<dbReference type="PANTHER" id="PTHR43053:SF3">
    <property type="entry name" value="ALPHA-GALACTOSIDASE C-RELATED"/>
    <property type="match status" value="1"/>
</dbReference>
<accession>D0GJG9</accession>
<dbReference type="InterPro" id="IPR000111">
    <property type="entry name" value="Glyco_hydro_27/36_CS"/>
</dbReference>
<evidence type="ECO:0000256" key="5">
    <source>
        <dbReference type="PIRNR" id="PIRNR005536"/>
    </source>
</evidence>
<keyword evidence="3 5" id="KW-0378">Hydrolase</keyword>
<evidence type="ECO:0000256" key="4">
    <source>
        <dbReference type="ARBA" id="ARBA00023295"/>
    </source>
</evidence>
<evidence type="ECO:0000256" key="2">
    <source>
        <dbReference type="ARBA" id="ARBA00012755"/>
    </source>
</evidence>